<evidence type="ECO:0000256" key="2">
    <source>
        <dbReference type="ARBA" id="ARBA00022448"/>
    </source>
</evidence>
<dbReference type="PANTHER" id="PTHR32243:SF18">
    <property type="entry name" value="INNER MEMBRANE ABC TRANSPORTER PERMEASE PROTEIN YCJP"/>
    <property type="match status" value="1"/>
</dbReference>
<accession>A0AAE3ZY90</accession>
<name>A0AAE3ZY90_9ACTN</name>
<gene>
    <name evidence="9" type="ORF">J2S44_008499</name>
</gene>
<feature type="transmembrane region" description="Helical" evidence="7">
    <location>
        <begin position="5"/>
        <end position="23"/>
    </location>
</feature>
<dbReference type="AlphaFoldDB" id="A0AAE3ZY90"/>
<evidence type="ECO:0000256" key="4">
    <source>
        <dbReference type="ARBA" id="ARBA00022692"/>
    </source>
</evidence>
<keyword evidence="5 7" id="KW-1133">Transmembrane helix</keyword>
<dbReference type="SUPFAM" id="SSF161098">
    <property type="entry name" value="MetI-like"/>
    <property type="match status" value="1"/>
</dbReference>
<keyword evidence="6 7" id="KW-0472">Membrane</keyword>
<evidence type="ECO:0000256" key="7">
    <source>
        <dbReference type="RuleBase" id="RU363032"/>
    </source>
</evidence>
<dbReference type="InterPro" id="IPR050901">
    <property type="entry name" value="BP-dep_ABC_trans_perm"/>
</dbReference>
<feature type="transmembrane region" description="Helical" evidence="7">
    <location>
        <begin position="180"/>
        <end position="198"/>
    </location>
</feature>
<keyword evidence="2 7" id="KW-0813">Transport</keyword>
<dbReference type="GO" id="GO:0055085">
    <property type="term" value="P:transmembrane transport"/>
    <property type="evidence" value="ECO:0007669"/>
    <property type="project" value="InterPro"/>
</dbReference>
<evidence type="ECO:0000256" key="1">
    <source>
        <dbReference type="ARBA" id="ARBA00004651"/>
    </source>
</evidence>
<evidence type="ECO:0000313" key="10">
    <source>
        <dbReference type="Proteomes" id="UP001183629"/>
    </source>
</evidence>
<protein>
    <submittedName>
        <fullName evidence="9">Multiple sugar transport system permease protein</fullName>
    </submittedName>
</protein>
<evidence type="ECO:0000259" key="8">
    <source>
        <dbReference type="PROSITE" id="PS50928"/>
    </source>
</evidence>
<feature type="transmembrane region" description="Helical" evidence="7">
    <location>
        <begin position="132"/>
        <end position="151"/>
    </location>
</feature>
<evidence type="ECO:0000256" key="3">
    <source>
        <dbReference type="ARBA" id="ARBA00022475"/>
    </source>
</evidence>
<dbReference type="PANTHER" id="PTHR32243">
    <property type="entry name" value="MALTOSE TRANSPORT SYSTEM PERMEASE-RELATED"/>
    <property type="match status" value="1"/>
</dbReference>
<dbReference type="GO" id="GO:0005886">
    <property type="term" value="C:plasma membrane"/>
    <property type="evidence" value="ECO:0007669"/>
    <property type="project" value="UniProtKB-SubCell"/>
</dbReference>
<feature type="domain" description="ABC transmembrane type-1" evidence="8">
    <location>
        <begin position="64"/>
        <end position="255"/>
    </location>
</feature>
<dbReference type="CDD" id="cd06261">
    <property type="entry name" value="TM_PBP2"/>
    <property type="match status" value="1"/>
</dbReference>
<feature type="transmembrane region" description="Helical" evidence="7">
    <location>
        <begin position="236"/>
        <end position="255"/>
    </location>
</feature>
<dbReference type="RefSeq" id="WP_310429283.1">
    <property type="nucleotide sequence ID" value="NZ_JAVDYC010000001.1"/>
</dbReference>
<reference evidence="9 10" key="1">
    <citation type="submission" date="2023-07" db="EMBL/GenBank/DDBJ databases">
        <title>Sequencing the genomes of 1000 actinobacteria strains.</title>
        <authorList>
            <person name="Klenk H.-P."/>
        </authorList>
    </citation>
    <scope>NUCLEOTIDE SEQUENCE [LARGE SCALE GENOMIC DNA]</scope>
    <source>
        <strain evidence="9 10">DSM 44711</strain>
    </source>
</reference>
<feature type="transmembrane region" description="Helical" evidence="7">
    <location>
        <begin position="68"/>
        <end position="89"/>
    </location>
</feature>
<proteinExistence type="inferred from homology"/>
<keyword evidence="4 7" id="KW-0812">Transmembrane</keyword>
<sequence length="270" mass="29131">MRVRFIALVPFVVVAGFPLYWMVVTATRRQDELFGGDVHWLPDVTRLGTAFTAAVDGAPMLRWLTNSAFVAAGTTVLSLALAVLAAYALSRFSFRGRGVLGFALFATQMLPEALIVVPLYALFLTLGLLNNLWGLVLGNTAFAMPVAVWIIKTAMDAIPREIEEAAALDGCSRYAMLRRVVLPLTAPSLAAAAVLAFFDSWNEFLLANTFMVDEEKWPASKGLASFVGEFVTPMPTVMSAALLFTLPAVVFFLLVQRHIVAGLTAGAVKG</sequence>
<comment type="subcellular location">
    <subcellularLocation>
        <location evidence="1 7">Cell membrane</location>
        <topology evidence="1 7">Multi-pass membrane protein</topology>
    </subcellularLocation>
</comment>
<keyword evidence="9" id="KW-0762">Sugar transport</keyword>
<dbReference type="InterPro" id="IPR000515">
    <property type="entry name" value="MetI-like"/>
</dbReference>
<dbReference type="PROSITE" id="PS50928">
    <property type="entry name" value="ABC_TM1"/>
    <property type="match status" value="1"/>
</dbReference>
<dbReference type="Gene3D" id="1.10.3720.10">
    <property type="entry name" value="MetI-like"/>
    <property type="match status" value="1"/>
</dbReference>
<feature type="transmembrane region" description="Helical" evidence="7">
    <location>
        <begin position="101"/>
        <end position="126"/>
    </location>
</feature>
<evidence type="ECO:0000256" key="6">
    <source>
        <dbReference type="ARBA" id="ARBA00023136"/>
    </source>
</evidence>
<comment type="caution">
    <text evidence="9">The sequence shown here is derived from an EMBL/GenBank/DDBJ whole genome shotgun (WGS) entry which is preliminary data.</text>
</comment>
<keyword evidence="10" id="KW-1185">Reference proteome</keyword>
<comment type="similarity">
    <text evidence="7">Belongs to the binding-protein-dependent transport system permease family.</text>
</comment>
<evidence type="ECO:0000256" key="5">
    <source>
        <dbReference type="ARBA" id="ARBA00022989"/>
    </source>
</evidence>
<keyword evidence="3" id="KW-1003">Cell membrane</keyword>
<dbReference type="Pfam" id="PF00528">
    <property type="entry name" value="BPD_transp_1"/>
    <property type="match status" value="1"/>
</dbReference>
<organism evidence="9 10">
    <name type="scientific">Catenuloplanes niger</name>
    <dbReference type="NCBI Taxonomy" id="587534"/>
    <lineage>
        <taxon>Bacteria</taxon>
        <taxon>Bacillati</taxon>
        <taxon>Actinomycetota</taxon>
        <taxon>Actinomycetes</taxon>
        <taxon>Micromonosporales</taxon>
        <taxon>Micromonosporaceae</taxon>
        <taxon>Catenuloplanes</taxon>
    </lineage>
</organism>
<evidence type="ECO:0000313" key="9">
    <source>
        <dbReference type="EMBL" id="MDR7328249.1"/>
    </source>
</evidence>
<dbReference type="InterPro" id="IPR035906">
    <property type="entry name" value="MetI-like_sf"/>
</dbReference>
<dbReference type="EMBL" id="JAVDYC010000001">
    <property type="protein sequence ID" value="MDR7328249.1"/>
    <property type="molecule type" value="Genomic_DNA"/>
</dbReference>
<dbReference type="Proteomes" id="UP001183629">
    <property type="component" value="Unassembled WGS sequence"/>
</dbReference>